<dbReference type="PANTHER" id="PTHR40106:SF1">
    <property type="entry name" value="INNER MEMBRANE PROTEIN RCLC"/>
    <property type="match status" value="1"/>
</dbReference>
<evidence type="ECO:0000313" key="3">
    <source>
        <dbReference type="Proteomes" id="UP000465302"/>
    </source>
</evidence>
<dbReference type="InterPro" id="IPR007339">
    <property type="entry name" value="RclC-like"/>
</dbReference>
<protein>
    <recommendedName>
        <fullName evidence="4">DUF417 domain-containing protein</fullName>
    </recommendedName>
</protein>
<dbReference type="EMBL" id="BLKS01000001">
    <property type="protein sequence ID" value="GFG48562.1"/>
    <property type="molecule type" value="Genomic_DNA"/>
</dbReference>
<feature type="transmembrane region" description="Helical" evidence="1">
    <location>
        <begin position="95"/>
        <end position="114"/>
    </location>
</feature>
<reference evidence="2 3" key="1">
    <citation type="journal article" date="2019" name="Emerg. Microbes Infect.">
        <title>Comprehensive subspecies identification of 175 nontuberculous mycobacteria species based on 7547 genomic profiles.</title>
        <authorList>
            <person name="Matsumoto Y."/>
            <person name="Kinjo T."/>
            <person name="Motooka D."/>
            <person name="Nabeya D."/>
            <person name="Jung N."/>
            <person name="Uechi K."/>
            <person name="Horii T."/>
            <person name="Iida T."/>
            <person name="Fujita J."/>
            <person name="Nakamura S."/>
        </authorList>
    </citation>
    <scope>NUCLEOTIDE SEQUENCE [LARGE SCALE GENOMIC DNA]</scope>
    <source>
        <strain evidence="2 3">JCM 6377</strain>
    </source>
</reference>
<dbReference type="InterPro" id="IPR016865">
    <property type="entry name" value="RclC"/>
</dbReference>
<proteinExistence type="predicted"/>
<keyword evidence="1" id="KW-1133">Transmembrane helix</keyword>
<sequence>MNNSVSHILQSTDHITAVGNAIVRYGLVVVIAWIGLMKFTASEAMRISQFTSHSPFMSWLNGFLSIRAQSNVIGVIEILTAVLIVLNVVSPRLGAVGGALGALLFVITLSFLFTTPGIGDSAAGGFPALSRLGEFLLKDLVLLGASILALGQSLTAIRLSSGVD</sequence>
<feature type="transmembrane region" description="Helical" evidence="1">
    <location>
        <begin position="15"/>
        <end position="36"/>
    </location>
</feature>
<keyword evidence="1" id="KW-0472">Membrane</keyword>
<evidence type="ECO:0008006" key="4">
    <source>
        <dbReference type="Google" id="ProtNLM"/>
    </source>
</evidence>
<feature type="transmembrane region" description="Helical" evidence="1">
    <location>
        <begin position="72"/>
        <end position="89"/>
    </location>
</feature>
<keyword evidence="1" id="KW-0812">Transmembrane</keyword>
<dbReference type="PANTHER" id="PTHR40106">
    <property type="entry name" value="INNER MEMBRANE PROTEIN RCLC"/>
    <property type="match status" value="1"/>
</dbReference>
<organism evidence="2 3">
    <name type="scientific">Mycolicibacterium agri</name>
    <name type="common">Mycobacterium agri</name>
    <dbReference type="NCBI Taxonomy" id="36811"/>
    <lineage>
        <taxon>Bacteria</taxon>
        <taxon>Bacillati</taxon>
        <taxon>Actinomycetota</taxon>
        <taxon>Actinomycetes</taxon>
        <taxon>Mycobacteriales</taxon>
        <taxon>Mycobacteriaceae</taxon>
        <taxon>Mycolicibacterium</taxon>
    </lineage>
</organism>
<gene>
    <name evidence="2" type="ORF">MAGR_00030</name>
</gene>
<dbReference type="Proteomes" id="UP000465302">
    <property type="component" value="Unassembled WGS sequence"/>
</dbReference>
<dbReference type="PIRSF" id="PIRSF028065">
    <property type="entry name" value="UCP028065"/>
    <property type="match status" value="1"/>
</dbReference>
<dbReference type="GO" id="GO:0005886">
    <property type="term" value="C:plasma membrane"/>
    <property type="evidence" value="ECO:0007669"/>
    <property type="project" value="TreeGrafter"/>
</dbReference>
<feature type="transmembrane region" description="Helical" evidence="1">
    <location>
        <begin position="135"/>
        <end position="157"/>
    </location>
</feature>
<accession>A0A7I9VSY9</accession>
<dbReference type="RefSeq" id="WP_234816491.1">
    <property type="nucleotide sequence ID" value="NZ_BLKS01000001.1"/>
</dbReference>
<dbReference type="AlphaFoldDB" id="A0A7I9VSY9"/>
<evidence type="ECO:0000256" key="1">
    <source>
        <dbReference type="SAM" id="Phobius"/>
    </source>
</evidence>
<dbReference type="Pfam" id="PF04224">
    <property type="entry name" value="DUF417"/>
    <property type="match status" value="1"/>
</dbReference>
<comment type="caution">
    <text evidence="2">The sequence shown here is derived from an EMBL/GenBank/DDBJ whole genome shotgun (WGS) entry which is preliminary data.</text>
</comment>
<dbReference type="GO" id="GO:1901530">
    <property type="term" value="P:response to hypochlorite"/>
    <property type="evidence" value="ECO:0007669"/>
    <property type="project" value="TreeGrafter"/>
</dbReference>
<evidence type="ECO:0000313" key="2">
    <source>
        <dbReference type="EMBL" id="GFG48562.1"/>
    </source>
</evidence>
<name>A0A7I9VSY9_MYCAG</name>